<dbReference type="Gene3D" id="1.10.10.10">
    <property type="entry name" value="Winged helix-like DNA-binding domain superfamily/Winged helix DNA-binding domain"/>
    <property type="match status" value="1"/>
</dbReference>
<accession>A0A9X1NLQ4</accession>
<dbReference type="Gene3D" id="1.25.40.10">
    <property type="entry name" value="Tetratricopeptide repeat domain"/>
    <property type="match status" value="1"/>
</dbReference>
<dbReference type="InterPro" id="IPR036388">
    <property type="entry name" value="WH-like_DNA-bd_sf"/>
</dbReference>
<dbReference type="InterPro" id="IPR011990">
    <property type="entry name" value="TPR-like_helical_dom_sf"/>
</dbReference>
<evidence type="ECO:0000313" key="7">
    <source>
        <dbReference type="EMBL" id="MCD5316400.1"/>
    </source>
</evidence>
<dbReference type="InterPro" id="IPR016032">
    <property type="entry name" value="Sig_transdc_resp-reg_C-effctor"/>
</dbReference>
<keyword evidence="2" id="KW-0805">Transcription regulation</keyword>
<comment type="similarity">
    <text evidence="1">Belongs to the AfsR/DnrI/RedD regulatory family.</text>
</comment>
<dbReference type="Pfam" id="PF03704">
    <property type="entry name" value="BTAD"/>
    <property type="match status" value="1"/>
</dbReference>
<dbReference type="GO" id="GO:0000160">
    <property type="term" value="P:phosphorelay signal transduction system"/>
    <property type="evidence" value="ECO:0007669"/>
    <property type="project" value="InterPro"/>
</dbReference>
<dbReference type="InterPro" id="IPR001867">
    <property type="entry name" value="OmpR/PhoB-type_DNA-bd"/>
</dbReference>
<keyword evidence="3 5" id="KW-0238">DNA-binding</keyword>
<feature type="domain" description="OmpR/PhoB-type" evidence="6">
    <location>
        <begin position="1"/>
        <end position="67"/>
    </location>
</feature>
<organism evidence="7 8">
    <name type="scientific">Kineosporia babensis</name>
    <dbReference type="NCBI Taxonomy" id="499548"/>
    <lineage>
        <taxon>Bacteria</taxon>
        <taxon>Bacillati</taxon>
        <taxon>Actinomycetota</taxon>
        <taxon>Actinomycetes</taxon>
        <taxon>Kineosporiales</taxon>
        <taxon>Kineosporiaceae</taxon>
        <taxon>Kineosporia</taxon>
    </lineage>
</organism>
<dbReference type="GO" id="GO:0006355">
    <property type="term" value="P:regulation of DNA-templated transcription"/>
    <property type="evidence" value="ECO:0007669"/>
    <property type="project" value="InterPro"/>
</dbReference>
<evidence type="ECO:0000259" key="6">
    <source>
        <dbReference type="PROSITE" id="PS51755"/>
    </source>
</evidence>
<dbReference type="PANTHER" id="PTHR35807:SF1">
    <property type="entry name" value="TRANSCRIPTIONAL REGULATOR REDD"/>
    <property type="match status" value="1"/>
</dbReference>
<evidence type="ECO:0000313" key="8">
    <source>
        <dbReference type="Proteomes" id="UP001138997"/>
    </source>
</evidence>
<dbReference type="SUPFAM" id="SSF46894">
    <property type="entry name" value="C-terminal effector domain of the bipartite response regulators"/>
    <property type="match status" value="1"/>
</dbReference>
<dbReference type="SMART" id="SM01043">
    <property type="entry name" value="BTAD"/>
    <property type="match status" value="1"/>
</dbReference>
<sequence>MASILLLEAGRPVPMETLIGRVWGQTPPPQARESVYAYVARLRGLLEPGRGRRPRIVKDAAGYRIDVDPDTVDLHRFQRYVAASHAESSAARRHRHLGSALALWRGTALSGLEGAWCDRVRAWLDEEHVAALALFAETKIALGRGEEAVRMLRRAIAARPASETLVAQLIRAQTAGGHQADALRTYAAARTLISRELGSEPGAELRDLYENLLRGTARNPMRVVPGRAG</sequence>
<evidence type="ECO:0000256" key="1">
    <source>
        <dbReference type="ARBA" id="ARBA00005820"/>
    </source>
</evidence>
<dbReference type="InterPro" id="IPR005158">
    <property type="entry name" value="BTAD"/>
</dbReference>
<keyword evidence="8" id="KW-1185">Reference proteome</keyword>
<evidence type="ECO:0000256" key="4">
    <source>
        <dbReference type="ARBA" id="ARBA00023163"/>
    </source>
</evidence>
<reference evidence="7" key="1">
    <citation type="submission" date="2021-11" db="EMBL/GenBank/DDBJ databases">
        <title>Streptomyces corallinus and Kineosporia corallina sp. nov., two new coral-derived marine actinobacteria.</title>
        <authorList>
            <person name="Buangrab K."/>
            <person name="Sutthacheep M."/>
            <person name="Yeemin T."/>
            <person name="Harunari E."/>
            <person name="Igarashi Y."/>
            <person name="Sripreechasak P."/>
            <person name="Kanchanasin P."/>
            <person name="Tanasupawat S."/>
            <person name="Phongsopitanun W."/>
        </authorList>
    </citation>
    <scope>NUCLEOTIDE SEQUENCE</scope>
    <source>
        <strain evidence="7">JCM 31032</strain>
    </source>
</reference>
<dbReference type="GO" id="GO:0003677">
    <property type="term" value="F:DNA binding"/>
    <property type="evidence" value="ECO:0007669"/>
    <property type="project" value="UniProtKB-UniRule"/>
</dbReference>
<comment type="caution">
    <text evidence="7">The sequence shown here is derived from an EMBL/GenBank/DDBJ whole genome shotgun (WGS) entry which is preliminary data.</text>
</comment>
<gene>
    <name evidence="7" type="ORF">LR394_36435</name>
</gene>
<dbReference type="EMBL" id="JAJOMB010000029">
    <property type="protein sequence ID" value="MCD5316400.1"/>
    <property type="molecule type" value="Genomic_DNA"/>
</dbReference>
<protein>
    <submittedName>
        <fullName evidence="7">Winged helix-turn-helix domain-containing protein</fullName>
    </submittedName>
</protein>
<evidence type="ECO:0000256" key="5">
    <source>
        <dbReference type="PROSITE-ProRule" id="PRU01091"/>
    </source>
</evidence>
<dbReference type="SUPFAM" id="SSF48452">
    <property type="entry name" value="TPR-like"/>
    <property type="match status" value="1"/>
</dbReference>
<evidence type="ECO:0000256" key="3">
    <source>
        <dbReference type="ARBA" id="ARBA00023125"/>
    </source>
</evidence>
<dbReference type="PROSITE" id="PS51755">
    <property type="entry name" value="OMPR_PHOB"/>
    <property type="match status" value="1"/>
</dbReference>
<dbReference type="CDD" id="cd15831">
    <property type="entry name" value="BTAD"/>
    <property type="match status" value="1"/>
</dbReference>
<feature type="DNA-binding region" description="OmpR/PhoB-type" evidence="5">
    <location>
        <begin position="1"/>
        <end position="67"/>
    </location>
</feature>
<keyword evidence="4" id="KW-0804">Transcription</keyword>
<dbReference type="InterPro" id="IPR051677">
    <property type="entry name" value="AfsR-DnrI-RedD_regulator"/>
</dbReference>
<dbReference type="PANTHER" id="PTHR35807">
    <property type="entry name" value="TRANSCRIPTIONAL REGULATOR REDD-RELATED"/>
    <property type="match status" value="1"/>
</dbReference>
<proteinExistence type="inferred from homology"/>
<evidence type="ECO:0000256" key="2">
    <source>
        <dbReference type="ARBA" id="ARBA00023015"/>
    </source>
</evidence>
<name>A0A9X1NLQ4_9ACTN</name>
<dbReference type="Proteomes" id="UP001138997">
    <property type="component" value="Unassembled WGS sequence"/>
</dbReference>
<dbReference type="AlphaFoldDB" id="A0A9X1NLQ4"/>